<evidence type="ECO:0000313" key="3">
    <source>
        <dbReference type="Proteomes" id="UP000241769"/>
    </source>
</evidence>
<gene>
    <name evidence="2" type="ORF">PROFUN_03112</name>
</gene>
<sequence>MRIDQVEQVPNSNDVQLKATSIPVKDGRRQVLLTVIPPNGEDRLPLDVVCVVDISGSMGTEVGARDENGNVEYHGLSVLDLVKHAVKTVAASLEERDRLSVVTFSDNAKVLTRLEPVTDRYRNMLNTKLNKLEPLDRTNIWDGLSQALDLLQTDRSEEHRMSSILLFTDGQPNICPPRGEVGMLSRWMEKNEGKLPATLSTFGFGYTIDSSLLLGLAQKGGGSYCFIPDSTILGTAFVNSLANQGVTVGRAADIFLQPKNGSILPPRMPKGLEYTAKGLGGIISACSLQLGQSKYYTFPVDNVTDGDFLEISLRYHNGKEMVQVTTNLSTTSQGDPAEIALHEYRQRAVELMLNLVNDPSPKTAQALYVEMTDATLQHPIKEGIIADLRGQVTEACQPEAHKKWGRHFLPSIARAHQLLQCNNFKDPGVQHYGGSAFHSLRDRMDDIFVKLPPPKPSEKRIAQAQEAKNYRQLQDMRGYMNQYGGCFIGSCLISMADGRRKRVDEVKRGDEVKTSAGSSKIRCVLRSKQLGRLIICRFEDGLMLTPYHPVRLDGSWKFPNDIVTPTIVACDVVYTFLLEDGVSVFIDGVECIALAHGIRGDPVASHDFFGTEEISNEMRSCGGWANGTVTVKVGGWKRGEDGRVNGFEEEEEEVTLGQMESSIACSC</sequence>
<dbReference type="Gene3D" id="2.170.16.10">
    <property type="entry name" value="Hedgehog/Intein (Hint) domain"/>
    <property type="match status" value="1"/>
</dbReference>
<dbReference type="SUPFAM" id="SSF53300">
    <property type="entry name" value="vWA-like"/>
    <property type="match status" value="1"/>
</dbReference>
<dbReference type="Pfam" id="PF14624">
    <property type="entry name" value="Vwaint"/>
    <property type="match status" value="1"/>
</dbReference>
<dbReference type="Gene3D" id="3.40.50.410">
    <property type="entry name" value="von Willebrand factor, type A domain"/>
    <property type="match status" value="1"/>
</dbReference>
<dbReference type="PANTHER" id="PTHR10579">
    <property type="entry name" value="CALCIUM-ACTIVATED CHLORIDE CHANNEL REGULATOR"/>
    <property type="match status" value="1"/>
</dbReference>
<dbReference type="SUPFAM" id="SSF51294">
    <property type="entry name" value="Hedgehog/intein (Hint) domain"/>
    <property type="match status" value="1"/>
</dbReference>
<dbReference type="InterPro" id="IPR032838">
    <property type="entry name" value="Vwaint_dom"/>
</dbReference>
<dbReference type="SMART" id="SM00327">
    <property type="entry name" value="VWA"/>
    <property type="match status" value="1"/>
</dbReference>
<dbReference type="PROSITE" id="PS50234">
    <property type="entry name" value="VWFA"/>
    <property type="match status" value="1"/>
</dbReference>
<dbReference type="EMBL" id="MDYQ01000035">
    <property type="protein sequence ID" value="PRP86125.1"/>
    <property type="molecule type" value="Genomic_DNA"/>
</dbReference>
<comment type="caution">
    <text evidence="2">The sequence shown here is derived from an EMBL/GenBank/DDBJ whole genome shotgun (WGS) entry which is preliminary data.</text>
</comment>
<feature type="domain" description="VWFA" evidence="1">
    <location>
        <begin position="47"/>
        <end position="241"/>
    </location>
</feature>
<organism evidence="2 3">
    <name type="scientific">Planoprotostelium fungivorum</name>
    <dbReference type="NCBI Taxonomy" id="1890364"/>
    <lineage>
        <taxon>Eukaryota</taxon>
        <taxon>Amoebozoa</taxon>
        <taxon>Evosea</taxon>
        <taxon>Variosea</taxon>
        <taxon>Cavosteliida</taxon>
        <taxon>Cavosteliaceae</taxon>
        <taxon>Planoprotostelium</taxon>
    </lineage>
</organism>
<dbReference type="InterPro" id="IPR036844">
    <property type="entry name" value="Hint_dom_sf"/>
</dbReference>
<dbReference type="Pfam" id="PF13519">
    <property type="entry name" value="VWA_2"/>
    <property type="match status" value="1"/>
</dbReference>
<dbReference type="InterPro" id="IPR039510">
    <property type="entry name" value="Vint_dom"/>
</dbReference>
<evidence type="ECO:0000259" key="1">
    <source>
        <dbReference type="PROSITE" id="PS50234"/>
    </source>
</evidence>
<protein>
    <submittedName>
        <fullName evidence="2">von Willebrand factor type A domain containing protein</fullName>
    </submittedName>
</protein>
<reference evidence="2 3" key="1">
    <citation type="journal article" date="2018" name="Genome Biol. Evol.">
        <title>Multiple Roots of Fruiting Body Formation in Amoebozoa.</title>
        <authorList>
            <person name="Hillmann F."/>
            <person name="Forbes G."/>
            <person name="Novohradska S."/>
            <person name="Ferling I."/>
            <person name="Riege K."/>
            <person name="Groth M."/>
            <person name="Westermann M."/>
            <person name="Marz M."/>
            <person name="Spaller T."/>
            <person name="Winckler T."/>
            <person name="Schaap P."/>
            <person name="Glockner G."/>
        </authorList>
    </citation>
    <scope>NUCLEOTIDE SEQUENCE [LARGE SCALE GENOMIC DNA]</scope>
    <source>
        <strain evidence="2 3">Jena</strain>
    </source>
</reference>
<dbReference type="Proteomes" id="UP000241769">
    <property type="component" value="Unassembled WGS sequence"/>
</dbReference>
<dbReference type="CDD" id="cd00081">
    <property type="entry name" value="Hint"/>
    <property type="match status" value="1"/>
</dbReference>
<accession>A0A2P6NQA0</accession>
<dbReference type="OrthoDB" id="30921at2759"/>
<evidence type="ECO:0000313" key="2">
    <source>
        <dbReference type="EMBL" id="PRP86125.1"/>
    </source>
</evidence>
<keyword evidence="3" id="KW-1185">Reference proteome</keyword>
<dbReference type="Pfam" id="PF14623">
    <property type="entry name" value="Vint"/>
    <property type="match status" value="1"/>
</dbReference>
<dbReference type="STRING" id="1890364.A0A2P6NQA0"/>
<dbReference type="InterPro" id="IPR036465">
    <property type="entry name" value="vWFA_dom_sf"/>
</dbReference>
<dbReference type="AlphaFoldDB" id="A0A2P6NQA0"/>
<proteinExistence type="predicted"/>
<dbReference type="PANTHER" id="PTHR10579:SF43">
    <property type="entry name" value="ZINC FINGER (C3HC4-TYPE RING FINGER) FAMILY PROTEIN"/>
    <property type="match status" value="1"/>
</dbReference>
<dbReference type="InParanoid" id="A0A2P6NQA0"/>
<name>A0A2P6NQA0_9EUKA</name>
<dbReference type="InterPro" id="IPR002035">
    <property type="entry name" value="VWF_A"/>
</dbReference>
<dbReference type="InterPro" id="IPR051266">
    <property type="entry name" value="CLCR"/>
</dbReference>